<dbReference type="SUPFAM" id="SSF51905">
    <property type="entry name" value="FAD/NAD(P)-binding domain"/>
    <property type="match status" value="1"/>
</dbReference>
<dbReference type="InterPro" id="IPR050703">
    <property type="entry name" value="Flavin_MAO"/>
</dbReference>
<feature type="binding site" evidence="5">
    <location>
        <position position="446"/>
    </location>
    <ligand>
        <name>FAD</name>
        <dbReference type="ChEBI" id="CHEBI:57692"/>
    </ligand>
</feature>
<evidence type="ECO:0000259" key="7">
    <source>
        <dbReference type="Pfam" id="PF01593"/>
    </source>
</evidence>
<evidence type="ECO:0000256" key="3">
    <source>
        <dbReference type="ARBA" id="ARBA00023002"/>
    </source>
</evidence>
<feature type="binding site" evidence="5">
    <location>
        <position position="24"/>
    </location>
    <ligand>
        <name>FAD</name>
        <dbReference type="ChEBI" id="CHEBI:57692"/>
    </ligand>
</feature>
<dbReference type="EC" id="1.4.3.-" evidence="6"/>
<feature type="binding site" evidence="5">
    <location>
        <begin position="43"/>
        <end position="44"/>
    </location>
    <ligand>
        <name>FAD</name>
        <dbReference type="ChEBI" id="CHEBI:57692"/>
    </ligand>
</feature>
<sequence length="472" mass="51707">MGSIDSNLETPESPDVIIIGGGISGCGAAWYLHKQGRSSMILEASDRVGGKTYSVADAYSEAGYIDLGASWVNDTTQKYINALIEELGLERLEQDVDGLAIAQRPDGSFFTHGYHDSVKASDEDFGLFFAKFHDVVESINTDDVASTPFATTLDSLTVLQWAQKTFPNRPGLPKRVDLYVRALSGADPAQASMLYLAHYVACAGGIKSASGDEKGDAQYQRLIDGTQNISKQMLARLQGQGGKNTILLNHAVDTIFQQDGTVTVTTKNGQRFSVKKVIITIPPVLWTSIQWSPPLPETKALISDRLTMPAYSKIVFTFSHAWWRPRCSGTVFFFDGPIQFVRETSVPAKRCWTLTCFATGKKGFDWGSQSKQARRQSAWDTLASAFVGFVDKKPVPDPVSVHEMLWERQEYIWGAPSASWPPGMLGHGLQKDLKAAHHNVHFAGSETASAFKGYMEGGLQAANRAVQEIVQN</sequence>
<keyword evidence="6" id="KW-0285">Flavoprotein</keyword>
<accession>A0AAV9MWW9</accession>
<feature type="binding site" evidence="5">
    <location>
        <position position="357"/>
    </location>
    <ligand>
        <name>substrate</name>
    </ligand>
</feature>
<proteinExistence type="inferred from homology"/>
<evidence type="ECO:0000256" key="5">
    <source>
        <dbReference type="PIRSR" id="PIRSR601613-1"/>
    </source>
</evidence>
<dbReference type="RefSeq" id="XP_064701802.1">
    <property type="nucleotide sequence ID" value="XM_064852205.1"/>
</dbReference>
<evidence type="ECO:0000313" key="9">
    <source>
        <dbReference type="Proteomes" id="UP001358417"/>
    </source>
</evidence>
<dbReference type="Gene3D" id="3.90.660.10">
    <property type="match status" value="1"/>
</dbReference>
<comment type="cofactor">
    <cofactor evidence="1 6">
        <name>FAD</name>
        <dbReference type="ChEBI" id="CHEBI:57692"/>
    </cofactor>
</comment>
<evidence type="ECO:0000313" key="8">
    <source>
        <dbReference type="EMBL" id="KAK5046203.1"/>
    </source>
</evidence>
<dbReference type="Gene3D" id="3.50.50.60">
    <property type="entry name" value="FAD/NAD(P)-binding domain"/>
    <property type="match status" value="1"/>
</dbReference>
<dbReference type="SUPFAM" id="SSF54373">
    <property type="entry name" value="FAD-linked reductases, C-terminal domain"/>
    <property type="match status" value="1"/>
</dbReference>
<comment type="similarity">
    <text evidence="2 6">Belongs to the flavin monoamine oxidase family.</text>
</comment>
<dbReference type="InterPro" id="IPR036188">
    <property type="entry name" value="FAD/NAD-bd_sf"/>
</dbReference>
<gene>
    <name evidence="8" type="ORF">LTR84_008660</name>
</gene>
<dbReference type="PANTHER" id="PTHR43563:SF14">
    <property type="entry name" value="AMINE OXIDASE"/>
    <property type="match status" value="1"/>
</dbReference>
<dbReference type="Pfam" id="PF01593">
    <property type="entry name" value="Amino_oxidase"/>
    <property type="match status" value="1"/>
</dbReference>
<dbReference type="InterPro" id="IPR001613">
    <property type="entry name" value="Flavin_amine_oxidase"/>
</dbReference>
<keyword evidence="3 6" id="KW-0560">Oxidoreductase</keyword>
<dbReference type="AlphaFoldDB" id="A0AAV9MWW9"/>
<evidence type="ECO:0000256" key="6">
    <source>
        <dbReference type="RuleBase" id="RU362067"/>
    </source>
</evidence>
<organism evidence="8 9">
    <name type="scientific">Exophiala bonariae</name>
    <dbReference type="NCBI Taxonomy" id="1690606"/>
    <lineage>
        <taxon>Eukaryota</taxon>
        <taxon>Fungi</taxon>
        <taxon>Dikarya</taxon>
        <taxon>Ascomycota</taxon>
        <taxon>Pezizomycotina</taxon>
        <taxon>Eurotiomycetes</taxon>
        <taxon>Chaetothyriomycetidae</taxon>
        <taxon>Chaetothyriales</taxon>
        <taxon>Herpotrichiellaceae</taxon>
        <taxon>Exophiala</taxon>
    </lineage>
</organism>
<evidence type="ECO:0000256" key="2">
    <source>
        <dbReference type="ARBA" id="ARBA00005995"/>
    </source>
</evidence>
<evidence type="ECO:0000256" key="4">
    <source>
        <dbReference type="ARBA" id="ARBA00048448"/>
    </source>
</evidence>
<protein>
    <recommendedName>
        <fullName evidence="6">Amine oxidase</fullName>
        <ecNumber evidence="6">1.4.3.-</ecNumber>
    </recommendedName>
</protein>
<feature type="binding site" evidence="5">
    <location>
        <position position="252"/>
    </location>
    <ligand>
        <name>FAD</name>
        <dbReference type="ChEBI" id="CHEBI:57692"/>
    </ligand>
</feature>
<dbReference type="Proteomes" id="UP001358417">
    <property type="component" value="Unassembled WGS sequence"/>
</dbReference>
<dbReference type="GO" id="GO:0097621">
    <property type="term" value="F:monoamine oxidase activity"/>
    <property type="evidence" value="ECO:0007669"/>
    <property type="project" value="UniProtKB-EC"/>
</dbReference>
<reference evidence="8 9" key="1">
    <citation type="submission" date="2023-08" db="EMBL/GenBank/DDBJ databases">
        <title>Black Yeasts Isolated from many extreme environments.</title>
        <authorList>
            <person name="Coleine C."/>
            <person name="Stajich J.E."/>
            <person name="Selbmann L."/>
        </authorList>
    </citation>
    <scope>NUCLEOTIDE SEQUENCE [LARGE SCALE GENOMIC DNA]</scope>
    <source>
        <strain evidence="8 9">CCFEE 5792</strain>
    </source>
</reference>
<feature type="domain" description="Amine oxidase" evidence="7">
    <location>
        <begin position="23"/>
        <end position="469"/>
    </location>
</feature>
<name>A0AAV9MWW9_9EURO</name>
<evidence type="ECO:0000256" key="1">
    <source>
        <dbReference type="ARBA" id="ARBA00001974"/>
    </source>
</evidence>
<dbReference type="EMBL" id="JAVRRD010000032">
    <property type="protein sequence ID" value="KAK5046203.1"/>
    <property type="molecule type" value="Genomic_DNA"/>
</dbReference>
<dbReference type="InterPro" id="IPR002937">
    <property type="entry name" value="Amino_oxidase"/>
</dbReference>
<dbReference type="Gene3D" id="1.10.405.10">
    <property type="entry name" value="Guanine Nucleotide Dissociation Inhibitor, domain 1"/>
    <property type="match status" value="1"/>
</dbReference>
<keyword evidence="9" id="KW-1185">Reference proteome</keyword>
<dbReference type="GeneID" id="89976823"/>
<dbReference type="PANTHER" id="PTHR43563">
    <property type="entry name" value="AMINE OXIDASE"/>
    <property type="match status" value="1"/>
</dbReference>
<keyword evidence="6" id="KW-0274">FAD</keyword>
<comment type="catalytic activity">
    <reaction evidence="4">
        <text>a secondary aliphatic amine + O2 + H2O = a primary amine + an aldehyde + H2O2</text>
        <dbReference type="Rhea" id="RHEA:26414"/>
        <dbReference type="ChEBI" id="CHEBI:15377"/>
        <dbReference type="ChEBI" id="CHEBI:15379"/>
        <dbReference type="ChEBI" id="CHEBI:16240"/>
        <dbReference type="ChEBI" id="CHEBI:17478"/>
        <dbReference type="ChEBI" id="CHEBI:58855"/>
        <dbReference type="ChEBI" id="CHEBI:65296"/>
        <dbReference type="EC" id="1.4.3.4"/>
    </reaction>
</comment>
<dbReference type="PRINTS" id="PR00757">
    <property type="entry name" value="AMINEOXDASEF"/>
</dbReference>
<comment type="caution">
    <text evidence="8">The sequence shown here is derived from an EMBL/GenBank/DDBJ whole genome shotgun (WGS) entry which is preliminary data.</text>
</comment>